<feature type="compositionally biased region" description="Basic and acidic residues" evidence="1">
    <location>
        <begin position="40"/>
        <end position="50"/>
    </location>
</feature>
<evidence type="ECO:0000256" key="1">
    <source>
        <dbReference type="SAM" id="MobiDB-lite"/>
    </source>
</evidence>
<protein>
    <submittedName>
        <fullName evidence="2">Uncharacterized protein</fullName>
    </submittedName>
</protein>
<organism evidence="2 3">
    <name type="scientific">Phytophthora palmivora</name>
    <dbReference type="NCBI Taxonomy" id="4796"/>
    <lineage>
        <taxon>Eukaryota</taxon>
        <taxon>Sar</taxon>
        <taxon>Stramenopiles</taxon>
        <taxon>Oomycota</taxon>
        <taxon>Peronosporomycetes</taxon>
        <taxon>Peronosporales</taxon>
        <taxon>Peronosporaceae</taxon>
        <taxon>Phytophthora</taxon>
    </lineage>
</organism>
<evidence type="ECO:0000313" key="3">
    <source>
        <dbReference type="Proteomes" id="UP000237271"/>
    </source>
</evidence>
<evidence type="ECO:0000313" key="2">
    <source>
        <dbReference type="EMBL" id="POM75991.1"/>
    </source>
</evidence>
<reference evidence="2 3" key="1">
    <citation type="journal article" date="2017" name="Genome Biol. Evol.">
        <title>Phytophthora megakarya and P. palmivora, closely related causal agents of cacao black pod rot, underwent increases in genome sizes and gene numbers by different mechanisms.</title>
        <authorList>
            <person name="Ali S.S."/>
            <person name="Shao J."/>
            <person name="Lary D.J."/>
            <person name="Kronmiller B."/>
            <person name="Shen D."/>
            <person name="Strem M.D."/>
            <person name="Amoako-Attah I."/>
            <person name="Akrofi A.Y."/>
            <person name="Begoude B.A."/>
            <person name="Ten Hoopen G.M."/>
            <person name="Coulibaly K."/>
            <person name="Kebe B.I."/>
            <person name="Melnick R.L."/>
            <person name="Guiltinan M.J."/>
            <person name="Tyler B.M."/>
            <person name="Meinhardt L.W."/>
            <person name="Bailey B.A."/>
        </authorList>
    </citation>
    <scope>NUCLEOTIDE SEQUENCE [LARGE SCALE GENOMIC DNA]</scope>
    <source>
        <strain evidence="3">sbr112.9</strain>
    </source>
</reference>
<dbReference type="AlphaFoldDB" id="A0A2P4YDX5"/>
<dbReference type="Proteomes" id="UP000237271">
    <property type="component" value="Unassembled WGS sequence"/>
</dbReference>
<dbReference type="EMBL" id="NCKW01003576">
    <property type="protein sequence ID" value="POM75991.1"/>
    <property type="molecule type" value="Genomic_DNA"/>
</dbReference>
<dbReference type="OrthoDB" id="128524at2759"/>
<sequence length="72" mass="8119">MFPNLAFQHGTKRPNPRCGRDIQSREAGGSKTAGKRKRQHMESHLVREEEASQNSSSGGEYEDDAEERSNDE</sequence>
<comment type="caution">
    <text evidence="2">The sequence shown here is derived from an EMBL/GenBank/DDBJ whole genome shotgun (WGS) entry which is preliminary data.</text>
</comment>
<name>A0A2P4YDX5_9STRA</name>
<proteinExistence type="predicted"/>
<accession>A0A2P4YDX5</accession>
<keyword evidence="3" id="KW-1185">Reference proteome</keyword>
<feature type="region of interest" description="Disordered" evidence="1">
    <location>
        <begin position="1"/>
        <end position="72"/>
    </location>
</feature>
<gene>
    <name evidence="2" type="ORF">PHPALM_6825</name>
</gene>